<dbReference type="PATRIC" id="fig|1393736.3.peg.252"/>
<organism evidence="2 3">
    <name type="scientific">Photorhabdus aegyptia</name>
    <dbReference type="NCBI Taxonomy" id="2805098"/>
    <lineage>
        <taxon>Bacteria</taxon>
        <taxon>Pseudomonadati</taxon>
        <taxon>Pseudomonadota</taxon>
        <taxon>Gammaproteobacteria</taxon>
        <taxon>Enterobacterales</taxon>
        <taxon>Morganellaceae</taxon>
        <taxon>Photorhabdus</taxon>
    </lineage>
</organism>
<dbReference type="AlphaFoldDB" id="A0A022PNC1"/>
<dbReference type="InterPro" id="IPR037401">
    <property type="entry name" value="SnoaL-like"/>
</dbReference>
<dbReference type="InterPro" id="IPR032710">
    <property type="entry name" value="NTF2-like_dom_sf"/>
</dbReference>
<gene>
    <name evidence="2" type="ORF">BA1DRAFT_00250</name>
</gene>
<dbReference type="GO" id="GO:0016853">
    <property type="term" value="F:isomerase activity"/>
    <property type="evidence" value="ECO:0007669"/>
    <property type="project" value="UniProtKB-KW"/>
</dbReference>
<sequence length="133" mass="15345">MSDSLNVSIVRRFYDSMGDIDALRQIMASDVIWDITEGSRYGGIYEGIEDILNNFFVPFLNDIDDFVVDSSEYFESDDHVIVLGNYLGRVKSGKRFIARFVHIWTVRDGRLVKLQQTADTLKIERAHADYSIR</sequence>
<proteinExistence type="predicted"/>
<dbReference type="Gene3D" id="3.10.450.50">
    <property type="match status" value="1"/>
</dbReference>
<keyword evidence="3" id="KW-1185">Reference proteome</keyword>
<dbReference type="Proteomes" id="UP000023464">
    <property type="component" value="Unassembled WGS sequence"/>
</dbReference>
<accession>A0A022PNC1</accession>
<comment type="caution">
    <text evidence="2">The sequence shown here is derived from an EMBL/GenBank/DDBJ whole genome shotgun (WGS) entry which is preliminary data.</text>
</comment>
<reference evidence="2 3" key="1">
    <citation type="submission" date="2014-03" db="EMBL/GenBank/DDBJ databases">
        <title>Draft Genome of Photorhabdus luminescens BA1, an Egyptian Isolate.</title>
        <authorList>
            <person name="Ghazal S."/>
            <person name="Hurst S.G.IV."/>
            <person name="Morris K."/>
            <person name="Thomas K."/>
            <person name="Tisa L.S."/>
        </authorList>
    </citation>
    <scope>NUCLEOTIDE SEQUENCE [LARGE SCALE GENOMIC DNA]</scope>
    <source>
        <strain evidence="2 3">BA1</strain>
    </source>
</reference>
<dbReference type="Pfam" id="PF12680">
    <property type="entry name" value="SnoaL_2"/>
    <property type="match status" value="1"/>
</dbReference>
<feature type="domain" description="SnoaL-like" evidence="1">
    <location>
        <begin position="10"/>
        <end position="113"/>
    </location>
</feature>
<dbReference type="PANTHER" id="PTHR41252">
    <property type="entry name" value="BLR2505 PROTEIN"/>
    <property type="match status" value="1"/>
</dbReference>
<evidence type="ECO:0000259" key="1">
    <source>
        <dbReference type="Pfam" id="PF12680"/>
    </source>
</evidence>
<dbReference type="RefSeq" id="WP_036775477.1">
    <property type="nucleotide sequence ID" value="NZ_CAWLTM010000113.1"/>
</dbReference>
<evidence type="ECO:0000313" key="2">
    <source>
        <dbReference type="EMBL" id="EYU17191.1"/>
    </source>
</evidence>
<protein>
    <submittedName>
        <fullName evidence="2">Ketosteroid isomerase-like protein</fullName>
    </submittedName>
</protein>
<dbReference type="PANTHER" id="PTHR41252:SF1">
    <property type="entry name" value="BLR2505 PROTEIN"/>
    <property type="match status" value="1"/>
</dbReference>
<keyword evidence="2" id="KW-0413">Isomerase</keyword>
<dbReference type="EMBL" id="JFGV01000002">
    <property type="protein sequence ID" value="EYU17191.1"/>
    <property type="molecule type" value="Genomic_DNA"/>
</dbReference>
<name>A0A022PNC1_9GAMM</name>
<dbReference type="SUPFAM" id="SSF54427">
    <property type="entry name" value="NTF2-like"/>
    <property type="match status" value="1"/>
</dbReference>
<evidence type="ECO:0000313" key="3">
    <source>
        <dbReference type="Proteomes" id="UP000023464"/>
    </source>
</evidence>